<reference evidence="4 5" key="1">
    <citation type="submission" date="2019-08" db="EMBL/GenBank/DDBJ databases">
        <title>Microbe sample from Colwellia echini.</title>
        <authorList>
            <person name="Christiansen L."/>
            <person name="Pathiraja D."/>
            <person name="Schultz-Johansen M."/>
            <person name="Choi I.-G."/>
            <person name="Stougaard P."/>
        </authorList>
    </citation>
    <scope>NUCLEOTIDE SEQUENCE [LARGE SCALE GENOMIC DNA]</scope>
    <source>
        <strain evidence="4 5">A3</strain>
    </source>
</reference>
<dbReference type="InterPro" id="IPR016047">
    <property type="entry name" value="M23ase_b-sheet_dom"/>
</dbReference>
<dbReference type="CDD" id="cd12797">
    <property type="entry name" value="M23_peptidase"/>
    <property type="match status" value="1"/>
</dbReference>
<feature type="region of interest" description="Disordered" evidence="2">
    <location>
        <begin position="122"/>
        <end position="162"/>
    </location>
</feature>
<dbReference type="Gene3D" id="3.10.350.10">
    <property type="entry name" value="LysM domain"/>
    <property type="match status" value="1"/>
</dbReference>
<keyword evidence="5" id="KW-1185">Reference proteome</keyword>
<dbReference type="RefSeq" id="WP_101342879.1">
    <property type="nucleotide sequence ID" value="NZ_PJAI02000007.1"/>
</dbReference>
<evidence type="ECO:0000256" key="1">
    <source>
        <dbReference type="ARBA" id="ARBA00038420"/>
    </source>
</evidence>
<evidence type="ECO:0000313" key="5">
    <source>
        <dbReference type="Proteomes" id="UP000815846"/>
    </source>
</evidence>
<dbReference type="InterPro" id="IPR018392">
    <property type="entry name" value="LysM"/>
</dbReference>
<gene>
    <name evidence="4" type="ORF">CWS31_008205</name>
</gene>
<dbReference type="InterPro" id="IPR011055">
    <property type="entry name" value="Dup_hybrid_motif"/>
</dbReference>
<proteinExistence type="inferred from homology"/>
<comment type="caution">
    <text evidence="4">The sequence shown here is derived from an EMBL/GenBank/DDBJ whole genome shotgun (WGS) entry which is preliminary data.</text>
</comment>
<protein>
    <submittedName>
        <fullName evidence="4">Peptidoglycan DD-metalloendopeptidase family protein</fullName>
    </submittedName>
</protein>
<accession>A0ABY3MXI8</accession>
<dbReference type="SUPFAM" id="SSF51261">
    <property type="entry name" value="Duplicated hybrid motif"/>
    <property type="match status" value="1"/>
</dbReference>
<feature type="compositionally biased region" description="Polar residues" evidence="2">
    <location>
        <begin position="142"/>
        <end position="161"/>
    </location>
</feature>
<evidence type="ECO:0000259" key="3">
    <source>
        <dbReference type="PROSITE" id="PS51782"/>
    </source>
</evidence>
<feature type="domain" description="LysM" evidence="3">
    <location>
        <begin position="75"/>
        <end position="119"/>
    </location>
</feature>
<dbReference type="SMART" id="SM00257">
    <property type="entry name" value="LysM"/>
    <property type="match status" value="1"/>
</dbReference>
<dbReference type="Gene3D" id="2.70.70.10">
    <property type="entry name" value="Glucose Permease (Domain IIA)"/>
    <property type="match status" value="1"/>
</dbReference>
<dbReference type="Pfam" id="PF01551">
    <property type="entry name" value="Peptidase_M23"/>
    <property type="match status" value="1"/>
</dbReference>
<organism evidence="4 5">
    <name type="scientific">Colwellia echini</name>
    <dbReference type="NCBI Taxonomy" id="1982103"/>
    <lineage>
        <taxon>Bacteria</taxon>
        <taxon>Pseudomonadati</taxon>
        <taxon>Pseudomonadota</taxon>
        <taxon>Gammaproteobacteria</taxon>
        <taxon>Alteromonadales</taxon>
        <taxon>Colwelliaceae</taxon>
        <taxon>Colwellia</taxon>
    </lineage>
</organism>
<dbReference type="Pfam" id="PF01476">
    <property type="entry name" value="LysM"/>
    <property type="match status" value="1"/>
</dbReference>
<dbReference type="PANTHER" id="PTHR21666:SF263">
    <property type="entry name" value="MUREIN HYDROLASE ACTIVATOR NLPD"/>
    <property type="match status" value="1"/>
</dbReference>
<evidence type="ECO:0000313" key="4">
    <source>
        <dbReference type="EMBL" id="TYK65920.1"/>
    </source>
</evidence>
<dbReference type="InterPro" id="IPR050570">
    <property type="entry name" value="Cell_wall_metabolism_enzyme"/>
</dbReference>
<sequence>MRIKKHAKISDKSFKEVQTKNCFKAFVDRKKNILLCLLATIVLFSCSSRNTPAPVSTIYGSGVIAERNKNEIKTSQYSVKKGDTLYSIAWRSNSDVRNIAQLNKLTSPYRIFPGQNLFLTDPNSQKTTKVSKAAAQHKKSNKSSTQANENSPKNTLASTKKQAYGKNVSKVEIVQEPLPTSNFSKKIKQWQWPVNGKIIEYFSNGAQGNKGIDIAGSRGTEIRSAASGKVVYAGSALRGYGKLVIIKHNDDYLSAYAHNDRILVKEQQLVNVGDIIAQMGDTDTNKVMLHFEIRFRGKSVNPLKYLPKK</sequence>
<dbReference type="PROSITE" id="PS51782">
    <property type="entry name" value="LYSM"/>
    <property type="match status" value="1"/>
</dbReference>
<dbReference type="EMBL" id="PJAI02000007">
    <property type="protein sequence ID" value="TYK65920.1"/>
    <property type="molecule type" value="Genomic_DNA"/>
</dbReference>
<name>A0ABY3MXI8_9GAMM</name>
<comment type="similarity">
    <text evidence="1">Belongs to the E.coli NlpD/Haemophilus LppB family.</text>
</comment>
<dbReference type="PANTHER" id="PTHR21666">
    <property type="entry name" value="PEPTIDASE-RELATED"/>
    <property type="match status" value="1"/>
</dbReference>
<evidence type="ECO:0000256" key="2">
    <source>
        <dbReference type="SAM" id="MobiDB-lite"/>
    </source>
</evidence>
<dbReference type="InterPro" id="IPR036779">
    <property type="entry name" value="LysM_dom_sf"/>
</dbReference>
<dbReference type="CDD" id="cd00118">
    <property type="entry name" value="LysM"/>
    <property type="match status" value="1"/>
</dbReference>
<dbReference type="Proteomes" id="UP000815846">
    <property type="component" value="Unassembled WGS sequence"/>
</dbReference>